<sequence>MLFENKGVLGDRPRRLCPIVQAIKGMSFTAPFRIPLAIRRKGWCIPKANLHLLPTSAAAGYAGASLYDSTSDDNEQRQLDLNNVFHSFHSQTHVHSQMISIEALRGGNQIKLGRPTTRAPRIIAPLASDLPIVSETWCIPVSERTTGSASPTRMQCSERGTTTSSGILCERKQKTTITGLSAR</sequence>
<evidence type="ECO:0000313" key="1">
    <source>
        <dbReference type="EMBL" id="OIW23112.1"/>
    </source>
</evidence>
<dbReference type="InParanoid" id="A0A1J7IZR8"/>
<accession>A0A1J7IZR8</accession>
<name>A0A1J7IZR8_9PEZI</name>
<evidence type="ECO:0000313" key="2">
    <source>
        <dbReference type="Proteomes" id="UP000182658"/>
    </source>
</evidence>
<dbReference type="EMBL" id="KV875108">
    <property type="protein sequence ID" value="OIW23112.1"/>
    <property type="molecule type" value="Genomic_DNA"/>
</dbReference>
<dbReference type="AlphaFoldDB" id="A0A1J7IZR8"/>
<organism evidence="1 2">
    <name type="scientific">Coniochaeta ligniaria NRRL 30616</name>
    <dbReference type="NCBI Taxonomy" id="1408157"/>
    <lineage>
        <taxon>Eukaryota</taxon>
        <taxon>Fungi</taxon>
        <taxon>Dikarya</taxon>
        <taxon>Ascomycota</taxon>
        <taxon>Pezizomycotina</taxon>
        <taxon>Sordariomycetes</taxon>
        <taxon>Sordariomycetidae</taxon>
        <taxon>Coniochaetales</taxon>
        <taxon>Coniochaetaceae</taxon>
        <taxon>Coniochaeta</taxon>
    </lineage>
</organism>
<reference evidence="1 2" key="1">
    <citation type="submission" date="2016-10" db="EMBL/GenBank/DDBJ databases">
        <title>Draft genome sequence of Coniochaeta ligniaria NRRL30616, a lignocellulolytic fungus for bioabatement of inhibitors in plant biomass hydrolysates.</title>
        <authorList>
            <consortium name="DOE Joint Genome Institute"/>
            <person name="Jimenez D.J."/>
            <person name="Hector R.E."/>
            <person name="Riley R."/>
            <person name="Sun H."/>
            <person name="Grigoriev I.V."/>
            <person name="Van Elsas J.D."/>
            <person name="Nichols N.N."/>
        </authorList>
    </citation>
    <scope>NUCLEOTIDE SEQUENCE [LARGE SCALE GENOMIC DNA]</scope>
    <source>
        <strain evidence="1 2">NRRL 30616</strain>
    </source>
</reference>
<proteinExistence type="predicted"/>
<keyword evidence="2" id="KW-1185">Reference proteome</keyword>
<dbReference type="Proteomes" id="UP000182658">
    <property type="component" value="Unassembled WGS sequence"/>
</dbReference>
<gene>
    <name evidence="1" type="ORF">CONLIGDRAFT_686884</name>
</gene>
<protein>
    <submittedName>
        <fullName evidence="1">Uncharacterized protein</fullName>
    </submittedName>
</protein>